<gene>
    <name evidence="3" type="primary">sdh</name>
    <name evidence="3" type="ORF">HALOF300_03795</name>
</gene>
<dbReference type="RefSeq" id="WP_156742440.1">
    <property type="nucleotide sequence ID" value="NZ_CACRYJ010000055.1"/>
</dbReference>
<dbReference type="SUPFAM" id="SSF51735">
    <property type="entry name" value="NAD(P)-binding Rossmann-fold domains"/>
    <property type="match status" value="1"/>
</dbReference>
<dbReference type="Pfam" id="PF00106">
    <property type="entry name" value="adh_short"/>
    <property type="match status" value="1"/>
</dbReference>
<proteinExistence type="inferred from homology"/>
<reference evidence="3 4" key="1">
    <citation type="submission" date="2019-11" db="EMBL/GenBank/DDBJ databases">
        <authorList>
            <person name="Criscuolo A."/>
        </authorList>
    </citation>
    <scope>NUCLEOTIDE SEQUENCE [LARGE SCALE GENOMIC DNA]</scope>
    <source>
        <strain evidence="3">CIP111667</strain>
    </source>
</reference>
<dbReference type="PANTHER" id="PTHR42901">
    <property type="entry name" value="ALCOHOL DEHYDROGENASE"/>
    <property type="match status" value="1"/>
</dbReference>
<dbReference type="PRINTS" id="PR00081">
    <property type="entry name" value="GDHRDH"/>
</dbReference>
<sequence>MSQPPTTRPDAPTAPRAVVTGASTGIGAATVRALRVAGYAVVATARREDRLARLATETGAEYVVADLTEEADVAALVDAVAAGGRLDALVNNAGGARGADRVESASVADWEEMFRINVSSTLRVTQALLPHLRADGGGDILLLTSTAAHGTYPGGAGYVAAKHAERVIGNTLRLELNGEPIRVIEIAPGMVRTEEFALNRLGDPARAAAVYDGVTNPLLAEDVADAITWTLTRPRHVNIDSLTIRPVAQASNTQVARGVGL</sequence>
<organism evidence="3 4">
    <name type="scientific">Occultella aeris</name>
    <dbReference type="NCBI Taxonomy" id="2761496"/>
    <lineage>
        <taxon>Bacteria</taxon>
        <taxon>Bacillati</taxon>
        <taxon>Actinomycetota</taxon>
        <taxon>Actinomycetes</taxon>
        <taxon>Micrococcales</taxon>
        <taxon>Ruaniaceae</taxon>
        <taxon>Occultella</taxon>
    </lineage>
</organism>
<dbReference type="AlphaFoldDB" id="A0A7M4DNR4"/>
<dbReference type="Gene3D" id="3.40.50.720">
    <property type="entry name" value="NAD(P)-binding Rossmann-like Domain"/>
    <property type="match status" value="1"/>
</dbReference>
<dbReference type="EC" id="1.1.1.276" evidence="3"/>
<name>A0A7M4DNR4_9MICO</name>
<accession>A0A7M4DNR4</accession>
<evidence type="ECO:0000256" key="1">
    <source>
        <dbReference type="ARBA" id="ARBA00006484"/>
    </source>
</evidence>
<evidence type="ECO:0000256" key="2">
    <source>
        <dbReference type="ARBA" id="ARBA00023002"/>
    </source>
</evidence>
<dbReference type="InterPro" id="IPR002347">
    <property type="entry name" value="SDR_fam"/>
</dbReference>
<dbReference type="FunFam" id="3.40.50.720:FF:000047">
    <property type="entry name" value="NADP-dependent L-serine/L-allo-threonine dehydrogenase"/>
    <property type="match status" value="1"/>
</dbReference>
<comment type="caution">
    <text evidence="3">The sequence shown here is derived from an EMBL/GenBank/DDBJ whole genome shotgun (WGS) entry which is preliminary data.</text>
</comment>
<dbReference type="InterPro" id="IPR036291">
    <property type="entry name" value="NAD(P)-bd_dom_sf"/>
</dbReference>
<comment type="similarity">
    <text evidence="1">Belongs to the short-chain dehydrogenases/reductases (SDR) family.</text>
</comment>
<dbReference type="PANTHER" id="PTHR42901:SF1">
    <property type="entry name" value="ALCOHOL DEHYDROGENASE"/>
    <property type="match status" value="1"/>
</dbReference>
<dbReference type="EMBL" id="CACRYJ010000055">
    <property type="protein sequence ID" value="VZO39095.1"/>
    <property type="molecule type" value="Genomic_DNA"/>
</dbReference>
<dbReference type="Proteomes" id="UP000419743">
    <property type="component" value="Unassembled WGS sequence"/>
</dbReference>
<keyword evidence="4" id="KW-1185">Reference proteome</keyword>
<evidence type="ECO:0000313" key="4">
    <source>
        <dbReference type="Proteomes" id="UP000419743"/>
    </source>
</evidence>
<dbReference type="GO" id="GO:0031132">
    <property type="term" value="F:serine 3-dehydrogenase activity"/>
    <property type="evidence" value="ECO:0007669"/>
    <property type="project" value="UniProtKB-EC"/>
</dbReference>
<evidence type="ECO:0000313" key="3">
    <source>
        <dbReference type="EMBL" id="VZO39095.1"/>
    </source>
</evidence>
<keyword evidence="2 3" id="KW-0560">Oxidoreductase</keyword>
<protein>
    <submittedName>
        <fullName evidence="3">Serine 3-dehydrogenase</fullName>
        <ecNumber evidence="3">1.1.1.276</ecNumber>
    </submittedName>
</protein>